<dbReference type="RefSeq" id="WP_007022619.1">
    <property type="nucleotide sequence ID" value="NZ_CH724127.1"/>
</dbReference>
<dbReference type="Gene3D" id="1.10.10.10">
    <property type="entry name" value="Winged helix-like DNA-binding domain superfamily/Winged helix DNA-binding domain"/>
    <property type="match status" value="1"/>
</dbReference>
<feature type="domain" description="HTH lysR-type" evidence="6">
    <location>
        <begin position="4"/>
        <end position="61"/>
    </location>
</feature>
<dbReference type="Pfam" id="PF00126">
    <property type="entry name" value="HTH_1"/>
    <property type="match status" value="1"/>
</dbReference>
<proteinExistence type="inferred from homology"/>
<protein>
    <submittedName>
        <fullName evidence="7">Transcriptional Regulator, LysR family protein</fullName>
    </submittedName>
</protein>
<keyword evidence="3" id="KW-0238">DNA-binding</keyword>
<dbReference type="InterPro" id="IPR000847">
    <property type="entry name" value="LysR_HTH_N"/>
</dbReference>
<dbReference type="AlphaFoldDB" id="A0A7U8C7Z3"/>
<dbReference type="GO" id="GO:0003677">
    <property type="term" value="F:DNA binding"/>
    <property type="evidence" value="ECO:0007669"/>
    <property type="project" value="UniProtKB-KW"/>
</dbReference>
<dbReference type="EMBL" id="AAOW01000005">
    <property type="protein sequence ID" value="EAR61884.1"/>
    <property type="molecule type" value="Genomic_DNA"/>
</dbReference>
<dbReference type="PANTHER" id="PTHR30293:SF2">
    <property type="entry name" value="TRANSCRIPTIONAL ACTIVATOR PROTEIN NHAR"/>
    <property type="match status" value="1"/>
</dbReference>
<keyword evidence="5" id="KW-0804">Transcription</keyword>
<keyword evidence="2" id="KW-0805">Transcription regulation</keyword>
<dbReference type="PANTHER" id="PTHR30293">
    <property type="entry name" value="TRANSCRIPTIONAL REGULATORY PROTEIN NAC-RELATED"/>
    <property type="match status" value="1"/>
</dbReference>
<dbReference type="Proteomes" id="UP000002171">
    <property type="component" value="Unassembled WGS sequence"/>
</dbReference>
<comment type="caution">
    <text evidence="7">The sequence shown here is derived from an EMBL/GenBank/DDBJ whole genome shotgun (WGS) entry which is preliminary data.</text>
</comment>
<name>A0A7U8C7Z3_NEPCE</name>
<reference evidence="7 8" key="1">
    <citation type="submission" date="2006-02" db="EMBL/GenBank/DDBJ databases">
        <authorList>
            <person name="Pinhassi J."/>
            <person name="Pedros-Alio C."/>
            <person name="Ferriera S."/>
            <person name="Johnson J."/>
            <person name="Kravitz S."/>
            <person name="Halpern A."/>
            <person name="Remington K."/>
            <person name="Beeson K."/>
            <person name="Tran B."/>
            <person name="Rogers Y.-H."/>
            <person name="Friedman R."/>
            <person name="Venter J.C."/>
        </authorList>
    </citation>
    <scope>NUCLEOTIDE SEQUENCE [LARGE SCALE GENOMIC DNA]</scope>
    <source>
        <strain evidence="7 8">MED92</strain>
    </source>
</reference>
<dbReference type="GO" id="GO:0003700">
    <property type="term" value="F:DNA-binding transcription factor activity"/>
    <property type="evidence" value="ECO:0007669"/>
    <property type="project" value="InterPro"/>
</dbReference>
<evidence type="ECO:0000256" key="2">
    <source>
        <dbReference type="ARBA" id="ARBA00023015"/>
    </source>
</evidence>
<evidence type="ECO:0000256" key="5">
    <source>
        <dbReference type="ARBA" id="ARBA00023163"/>
    </source>
</evidence>
<dbReference type="OrthoDB" id="464481at2"/>
<evidence type="ECO:0000313" key="8">
    <source>
        <dbReference type="Proteomes" id="UP000002171"/>
    </source>
</evidence>
<keyword evidence="8" id="KW-1185">Reference proteome</keyword>
<dbReference type="PROSITE" id="PS50931">
    <property type="entry name" value="HTH_LYSR"/>
    <property type="match status" value="1"/>
</dbReference>
<gene>
    <name evidence="7" type="ORF">MED92_03013</name>
</gene>
<dbReference type="InterPro" id="IPR036390">
    <property type="entry name" value="WH_DNA-bd_sf"/>
</dbReference>
<evidence type="ECO:0000256" key="4">
    <source>
        <dbReference type="ARBA" id="ARBA00023159"/>
    </source>
</evidence>
<sequence>MKMLNLKHLHYFWLTAREGSITQACNILDLAPQTLSAQIATLEDNVNHLLFKREGRNLVLTPMGKQVYAYAEKIFDTTSQLEHLLDTSEKNRSFDFTIGIAPTVHRILAWKIIKPALDTNEQIHLVCKTANTQELLVQLKQKKLDAILTDYLPLECDREGLRAHKLLSTTMAFFYSRSKLEDLKEAFPACLKGGDFLSYGAQTPYLSKLKDWFKENDIEINIRAEIDDSALLKVLGQSGEGFFSAPGYITEEVCQQYDVEMIGEAEAVTDDLFLLYRESAIINPVLKNMIQEE</sequence>
<accession>A0A7U8C7Z3</accession>
<dbReference type="Pfam" id="PF03466">
    <property type="entry name" value="LysR_substrate"/>
    <property type="match status" value="1"/>
</dbReference>
<organism evidence="7 8">
    <name type="scientific">Neptuniibacter caesariensis</name>
    <dbReference type="NCBI Taxonomy" id="207954"/>
    <lineage>
        <taxon>Bacteria</taxon>
        <taxon>Pseudomonadati</taxon>
        <taxon>Pseudomonadota</taxon>
        <taxon>Gammaproteobacteria</taxon>
        <taxon>Oceanospirillales</taxon>
        <taxon>Oceanospirillaceae</taxon>
        <taxon>Neptuniibacter</taxon>
    </lineage>
</organism>
<evidence type="ECO:0000256" key="3">
    <source>
        <dbReference type="ARBA" id="ARBA00023125"/>
    </source>
</evidence>
<dbReference type="GO" id="GO:2000142">
    <property type="term" value="P:regulation of DNA-templated transcription initiation"/>
    <property type="evidence" value="ECO:0007669"/>
    <property type="project" value="TreeGrafter"/>
</dbReference>
<comment type="similarity">
    <text evidence="1">Belongs to the LysR transcriptional regulatory family.</text>
</comment>
<dbReference type="InterPro" id="IPR036388">
    <property type="entry name" value="WH-like_DNA-bd_sf"/>
</dbReference>
<evidence type="ECO:0000313" key="7">
    <source>
        <dbReference type="EMBL" id="EAR61884.1"/>
    </source>
</evidence>
<evidence type="ECO:0000259" key="6">
    <source>
        <dbReference type="PROSITE" id="PS50931"/>
    </source>
</evidence>
<dbReference type="SUPFAM" id="SSF46785">
    <property type="entry name" value="Winged helix' DNA-binding domain"/>
    <property type="match status" value="1"/>
</dbReference>
<evidence type="ECO:0000256" key="1">
    <source>
        <dbReference type="ARBA" id="ARBA00009437"/>
    </source>
</evidence>
<dbReference type="Gene3D" id="3.40.190.290">
    <property type="match status" value="1"/>
</dbReference>
<keyword evidence="4" id="KW-0010">Activator</keyword>
<dbReference type="InterPro" id="IPR005119">
    <property type="entry name" value="LysR_subst-bd"/>
</dbReference>
<dbReference type="SUPFAM" id="SSF53850">
    <property type="entry name" value="Periplasmic binding protein-like II"/>
    <property type="match status" value="1"/>
</dbReference>